<dbReference type="SUPFAM" id="SSF52540">
    <property type="entry name" value="P-loop containing nucleoside triphosphate hydrolases"/>
    <property type="match status" value="1"/>
</dbReference>
<dbReference type="InterPro" id="IPR042197">
    <property type="entry name" value="Apaf_helical"/>
</dbReference>
<dbReference type="SMART" id="SM00382">
    <property type="entry name" value="AAA"/>
    <property type="match status" value="1"/>
</dbReference>
<name>A0A6N2LPZ0_SALVM</name>
<dbReference type="Gene3D" id="3.80.10.10">
    <property type="entry name" value="Ribonuclease Inhibitor"/>
    <property type="match status" value="1"/>
</dbReference>
<organism evidence="7">
    <name type="scientific">Salix viminalis</name>
    <name type="common">Common osier</name>
    <name type="synonym">Basket willow</name>
    <dbReference type="NCBI Taxonomy" id="40686"/>
    <lineage>
        <taxon>Eukaryota</taxon>
        <taxon>Viridiplantae</taxon>
        <taxon>Streptophyta</taxon>
        <taxon>Embryophyta</taxon>
        <taxon>Tracheophyta</taxon>
        <taxon>Spermatophyta</taxon>
        <taxon>Magnoliopsida</taxon>
        <taxon>eudicotyledons</taxon>
        <taxon>Gunneridae</taxon>
        <taxon>Pentapetalae</taxon>
        <taxon>rosids</taxon>
        <taxon>fabids</taxon>
        <taxon>Malpighiales</taxon>
        <taxon>Salicaceae</taxon>
        <taxon>Saliceae</taxon>
        <taxon>Salix</taxon>
    </lineage>
</organism>
<dbReference type="Gene3D" id="1.10.8.430">
    <property type="entry name" value="Helical domain of apoptotic protease-activating factors"/>
    <property type="match status" value="1"/>
</dbReference>
<keyword evidence="3" id="KW-0611">Plant defense</keyword>
<sequence length="521" mass="58678">MASTVVELLFDPIRRSVTRVVNYSRNVKSLETHMEELSDKKTRVQHSVEEATNKREEIEDDVVKWLASVDVITEEADRVLKDKDKAKKRCFMGLFPNLMTRYRVSTEIKSIEEEAVKISLRGKFDRVSFKDYEAFESRRHVLDEILEALKDNDVNLVGVCGMAGVGKTTIVKKVAEQVKANRIFDVVVLAVVSKTPDLRRIQGEIADGLGFKFEAETNRGRAERLRERLERETKVLVILDDIWEMLELDDVGIPSVAWNLFKNMAGDAIKNPDLQPVAVEVAKRCAGLPILLVTVASALKGGDVSEWKDALERLKRFDKDDIDSRVYSALDLSYTSLKGEEIKSVFLLCGQLRPHGILILDLLKYTVGLGLFKRISTLEEARHRLNKLVNDLIASCLLEGVADEMVTMHDVLHGFAASVASRYHHVFTSSSDTVLREWPAKDMLEQCSAISLPGCKISGLPEVLNCPKMQSFILYNVDPSLKIPDCLFKGTKTLQLMDMSDVQLPTLPSSLQFLEKLQHCV</sequence>
<keyword evidence="5" id="KW-0175">Coiled coil</keyword>
<gene>
    <name evidence="7" type="ORF">SVIM_LOCUS218542</name>
</gene>
<dbReference type="GO" id="GO:0006952">
    <property type="term" value="P:defense response"/>
    <property type="evidence" value="ECO:0007669"/>
    <property type="project" value="UniProtKB-KW"/>
</dbReference>
<dbReference type="InterPro" id="IPR027417">
    <property type="entry name" value="P-loop_NTPase"/>
</dbReference>
<dbReference type="Pfam" id="PF00931">
    <property type="entry name" value="NB-ARC"/>
    <property type="match status" value="1"/>
</dbReference>
<dbReference type="Gene3D" id="3.40.50.300">
    <property type="entry name" value="P-loop containing nucleotide triphosphate hydrolases"/>
    <property type="match status" value="1"/>
</dbReference>
<dbReference type="InterPro" id="IPR050905">
    <property type="entry name" value="Plant_NBS-LRR"/>
</dbReference>
<dbReference type="InterPro" id="IPR003593">
    <property type="entry name" value="AAA+_ATPase"/>
</dbReference>
<dbReference type="InterPro" id="IPR032675">
    <property type="entry name" value="LRR_dom_sf"/>
</dbReference>
<dbReference type="EMBL" id="CAADRP010001529">
    <property type="protein sequence ID" value="VFU39375.1"/>
    <property type="molecule type" value="Genomic_DNA"/>
</dbReference>
<keyword evidence="4" id="KW-0067">ATP-binding</keyword>
<dbReference type="GO" id="GO:0005524">
    <property type="term" value="F:ATP binding"/>
    <property type="evidence" value="ECO:0007669"/>
    <property type="project" value="UniProtKB-KW"/>
</dbReference>
<dbReference type="SUPFAM" id="SSF52058">
    <property type="entry name" value="L domain-like"/>
    <property type="match status" value="1"/>
</dbReference>
<evidence type="ECO:0000256" key="1">
    <source>
        <dbReference type="ARBA" id="ARBA00008894"/>
    </source>
</evidence>
<dbReference type="AlphaFoldDB" id="A0A6N2LPZ0"/>
<keyword evidence="2" id="KW-0547">Nucleotide-binding</keyword>
<dbReference type="InterPro" id="IPR002182">
    <property type="entry name" value="NB-ARC"/>
</dbReference>
<evidence type="ECO:0000256" key="3">
    <source>
        <dbReference type="ARBA" id="ARBA00022821"/>
    </source>
</evidence>
<protein>
    <recommendedName>
        <fullName evidence="6">AAA+ ATPase domain-containing protein</fullName>
    </recommendedName>
</protein>
<feature type="coiled-coil region" evidence="5">
    <location>
        <begin position="20"/>
        <end position="89"/>
    </location>
</feature>
<dbReference type="PANTHER" id="PTHR33463">
    <property type="entry name" value="NB-ARC DOMAIN-CONTAINING PROTEIN-RELATED"/>
    <property type="match status" value="1"/>
</dbReference>
<accession>A0A6N2LPZ0</accession>
<reference evidence="7" key="1">
    <citation type="submission" date="2019-03" db="EMBL/GenBank/DDBJ databases">
        <authorList>
            <person name="Mank J."/>
            <person name="Almeida P."/>
        </authorList>
    </citation>
    <scope>NUCLEOTIDE SEQUENCE</scope>
    <source>
        <strain evidence="7">78183</strain>
    </source>
</reference>
<evidence type="ECO:0000313" key="7">
    <source>
        <dbReference type="EMBL" id="VFU39375.1"/>
    </source>
</evidence>
<evidence type="ECO:0000259" key="6">
    <source>
        <dbReference type="SMART" id="SM00382"/>
    </source>
</evidence>
<comment type="similarity">
    <text evidence="1">Belongs to the disease resistance NB-LRR family.</text>
</comment>
<proteinExistence type="inferred from homology"/>
<dbReference type="PANTHER" id="PTHR33463:SF203">
    <property type="entry name" value="AAA+ ATPASE DOMAIN-CONTAINING PROTEIN"/>
    <property type="match status" value="1"/>
</dbReference>
<evidence type="ECO:0000256" key="5">
    <source>
        <dbReference type="SAM" id="Coils"/>
    </source>
</evidence>
<evidence type="ECO:0000256" key="2">
    <source>
        <dbReference type="ARBA" id="ARBA00022741"/>
    </source>
</evidence>
<feature type="domain" description="AAA+ ATPase" evidence="6">
    <location>
        <begin position="153"/>
        <end position="318"/>
    </location>
</feature>
<dbReference type="GO" id="GO:0043531">
    <property type="term" value="F:ADP binding"/>
    <property type="evidence" value="ECO:0007669"/>
    <property type="project" value="InterPro"/>
</dbReference>
<dbReference type="PRINTS" id="PR00364">
    <property type="entry name" value="DISEASERSIST"/>
</dbReference>
<evidence type="ECO:0000256" key="4">
    <source>
        <dbReference type="ARBA" id="ARBA00022840"/>
    </source>
</evidence>